<gene>
    <name evidence="1" type="ORF">DN757_18720</name>
</gene>
<comment type="caution">
    <text evidence="1">The sequence shown here is derived from an EMBL/GenBank/DDBJ whole genome shotgun (WGS) entry which is preliminary data.</text>
</comment>
<dbReference type="EMBL" id="QKWW01000055">
    <property type="protein sequence ID" value="PZT54067.1"/>
    <property type="molecule type" value="Genomic_DNA"/>
</dbReference>
<proteinExistence type="predicted"/>
<name>A0A2W6NDK6_9BACL</name>
<evidence type="ECO:0000313" key="2">
    <source>
        <dbReference type="Proteomes" id="UP000249204"/>
    </source>
</evidence>
<dbReference type="Proteomes" id="UP000249204">
    <property type="component" value="Unassembled WGS sequence"/>
</dbReference>
<organism evidence="1 2">
    <name type="scientific">Paenibacillus silvae</name>
    <dbReference type="NCBI Taxonomy" id="1325358"/>
    <lineage>
        <taxon>Bacteria</taxon>
        <taxon>Bacillati</taxon>
        <taxon>Bacillota</taxon>
        <taxon>Bacilli</taxon>
        <taxon>Bacillales</taxon>
        <taxon>Paenibacillaceae</taxon>
        <taxon>Paenibacillus</taxon>
    </lineage>
</organism>
<protein>
    <submittedName>
        <fullName evidence="1">Uncharacterized protein</fullName>
    </submittedName>
</protein>
<reference evidence="1 2" key="1">
    <citation type="submission" date="2018-06" db="EMBL/GenBank/DDBJ databases">
        <title>Isolation of heavy metals resistant Paenibacillus silvae NC2 from Gold-Copper mine in ZiJin, China.</title>
        <authorList>
            <person name="Xu J."/>
            <person name="Mazhar H.S."/>
            <person name="Rensing C."/>
        </authorList>
    </citation>
    <scope>NUCLEOTIDE SEQUENCE [LARGE SCALE GENOMIC DNA]</scope>
    <source>
        <strain evidence="1 2">NC2</strain>
    </source>
</reference>
<dbReference type="AlphaFoldDB" id="A0A2W6NDK6"/>
<accession>A0A2W6NDK6</accession>
<sequence length="184" mass="20631">MINAASKLLAVLLAVLLLYIYPAAETAQRQDDIARMTASQSVTRFVDAVRTKGYISPRMLAEFEEQLAKTGNNYELSMEHLHKKYVPRYTDPMNQSSFTGTYVVVHDGYYLSQIRERLFPVSGTLTMDDPGRRYTLSVGDFFAVSLKSTNRTPSMLIREWLQGGTAQAAAVFTAHGGMVLNEDY</sequence>
<dbReference type="RefSeq" id="WP_111271713.1">
    <property type="nucleotide sequence ID" value="NZ_QKWW01000055.1"/>
</dbReference>
<evidence type="ECO:0000313" key="1">
    <source>
        <dbReference type="EMBL" id="PZT54067.1"/>
    </source>
</evidence>